<dbReference type="AlphaFoldDB" id="A0A6B0U165"/>
<sequence>MEVRDVFVVPFASLLAVPASEATAPNLSMRTFRRALSESGMLNFLARSSTESALPAALMAPPVPFVSAPACPDMVTFALDFLPASGVLGS</sequence>
<dbReference type="EMBL" id="GIFC01004129">
    <property type="protein sequence ID" value="MXU86212.1"/>
    <property type="molecule type" value="Transcribed_RNA"/>
</dbReference>
<proteinExistence type="predicted"/>
<organism evidence="1">
    <name type="scientific">Ixodes ricinus</name>
    <name type="common">Common tick</name>
    <name type="synonym">Acarus ricinus</name>
    <dbReference type="NCBI Taxonomy" id="34613"/>
    <lineage>
        <taxon>Eukaryota</taxon>
        <taxon>Metazoa</taxon>
        <taxon>Ecdysozoa</taxon>
        <taxon>Arthropoda</taxon>
        <taxon>Chelicerata</taxon>
        <taxon>Arachnida</taxon>
        <taxon>Acari</taxon>
        <taxon>Parasitiformes</taxon>
        <taxon>Ixodida</taxon>
        <taxon>Ixodoidea</taxon>
        <taxon>Ixodidae</taxon>
        <taxon>Ixodinae</taxon>
        <taxon>Ixodes</taxon>
    </lineage>
</organism>
<name>A0A6B0U165_IXORI</name>
<accession>A0A6B0U165</accession>
<evidence type="ECO:0000313" key="1">
    <source>
        <dbReference type="EMBL" id="MXU86212.1"/>
    </source>
</evidence>
<protein>
    <submittedName>
        <fullName evidence="1">Putative secreted protein</fullName>
    </submittedName>
</protein>
<reference evidence="1" key="1">
    <citation type="submission" date="2019-12" db="EMBL/GenBank/DDBJ databases">
        <title>An insight into the sialome of adult female Ixodes ricinus ticks feeding for 6 days.</title>
        <authorList>
            <person name="Perner J."/>
            <person name="Ribeiro J.M.C."/>
        </authorList>
    </citation>
    <scope>NUCLEOTIDE SEQUENCE</scope>
    <source>
        <strain evidence="1">Semi-engorged</strain>
        <tissue evidence="1">Salivary glands</tissue>
    </source>
</reference>